<feature type="signal peptide" evidence="1">
    <location>
        <begin position="1"/>
        <end position="24"/>
    </location>
</feature>
<reference evidence="3" key="1">
    <citation type="journal article" date="2021" name="ISME J.">
        <title>Evolutionary origin and ecological implication of a unique nif island in free-living Bradyrhizobium lineages.</title>
        <authorList>
            <person name="Tao J."/>
        </authorList>
    </citation>
    <scope>NUCLEOTIDE SEQUENCE [LARGE SCALE GENOMIC DNA]</scope>
    <source>
        <strain evidence="3">SZCCT0094</strain>
    </source>
</reference>
<dbReference type="RefSeq" id="WP_012046736.1">
    <property type="nucleotide sequence ID" value="NZ_JABFDP010000006.1"/>
</dbReference>
<keyword evidence="3" id="KW-1185">Reference proteome</keyword>
<dbReference type="PANTHER" id="PTHR37691:SF1">
    <property type="entry name" value="BLR3518 PROTEIN"/>
    <property type="match status" value="1"/>
</dbReference>
<gene>
    <name evidence="2" type="ORF">JQ619_29330</name>
</gene>
<dbReference type="SUPFAM" id="SSF75169">
    <property type="entry name" value="DsrEFH-like"/>
    <property type="match status" value="1"/>
</dbReference>
<evidence type="ECO:0000256" key="1">
    <source>
        <dbReference type="SAM" id="SignalP"/>
    </source>
</evidence>
<feature type="chain" id="PRO_5045801280" evidence="1">
    <location>
        <begin position="25"/>
        <end position="151"/>
    </location>
</feature>
<evidence type="ECO:0000313" key="3">
    <source>
        <dbReference type="Proteomes" id="UP001314635"/>
    </source>
</evidence>
<evidence type="ECO:0000313" key="2">
    <source>
        <dbReference type="EMBL" id="MBR1139864.1"/>
    </source>
</evidence>
<dbReference type="Gene3D" id="3.40.1260.10">
    <property type="entry name" value="DsrEFH-like"/>
    <property type="match status" value="1"/>
</dbReference>
<keyword evidence="1" id="KW-0732">Signal</keyword>
<dbReference type="InterPro" id="IPR027396">
    <property type="entry name" value="DsrEFH-like"/>
</dbReference>
<dbReference type="Pfam" id="PF02635">
    <property type="entry name" value="DsrE"/>
    <property type="match status" value="1"/>
</dbReference>
<accession>A0ABS5GEV3</accession>
<protein>
    <submittedName>
        <fullName evidence="2">DsrE family protein</fullName>
    </submittedName>
</protein>
<dbReference type="EMBL" id="JAFCLK010000034">
    <property type="protein sequence ID" value="MBR1139864.1"/>
    <property type="molecule type" value="Genomic_DNA"/>
</dbReference>
<dbReference type="InterPro" id="IPR003787">
    <property type="entry name" value="Sulphur_relay_DsrE/F-like"/>
</dbReference>
<proteinExistence type="predicted"/>
<sequence>MRFDLRTVTAACALLIASAGASLSAEVKIHRVAIQVDQNDPAIMNLALNNASNIMETFKEKGEEVEIELVTYGPGLNMLREDTSPVKDRLKQIAELSFPAKIKFSACNITKRGMEKREGHPIAIVAEASLVPSGAVRLMELQESGWSYLKP</sequence>
<dbReference type="Proteomes" id="UP001314635">
    <property type="component" value="Unassembled WGS sequence"/>
</dbReference>
<organism evidence="2 3">
    <name type="scientific">Bradyrhizobium denitrificans</name>
    <dbReference type="NCBI Taxonomy" id="2734912"/>
    <lineage>
        <taxon>Bacteria</taxon>
        <taxon>Pseudomonadati</taxon>
        <taxon>Pseudomonadota</taxon>
        <taxon>Alphaproteobacteria</taxon>
        <taxon>Hyphomicrobiales</taxon>
        <taxon>Nitrobacteraceae</taxon>
        <taxon>Bradyrhizobium</taxon>
    </lineage>
</organism>
<comment type="caution">
    <text evidence="2">The sequence shown here is derived from an EMBL/GenBank/DDBJ whole genome shotgun (WGS) entry which is preliminary data.</text>
</comment>
<dbReference type="PANTHER" id="PTHR37691">
    <property type="entry name" value="BLR3518 PROTEIN"/>
    <property type="match status" value="1"/>
</dbReference>
<name>A0ABS5GEV3_9BRAD</name>